<dbReference type="NCBIfam" id="TIGR04086">
    <property type="entry name" value="TIGR04086_membr"/>
    <property type="match status" value="1"/>
</dbReference>
<feature type="transmembrane region" description="Helical" evidence="1">
    <location>
        <begin position="12"/>
        <end position="32"/>
    </location>
</feature>
<feature type="transmembrane region" description="Helical" evidence="1">
    <location>
        <begin position="69"/>
        <end position="88"/>
    </location>
</feature>
<evidence type="ECO:0000313" key="2">
    <source>
        <dbReference type="EMBL" id="PRR71417.1"/>
    </source>
</evidence>
<dbReference type="Pfam" id="PF12670">
    <property type="entry name" value="DUF3792"/>
    <property type="match status" value="1"/>
</dbReference>
<feature type="transmembrane region" description="Helical" evidence="1">
    <location>
        <begin position="100"/>
        <end position="118"/>
    </location>
</feature>
<evidence type="ECO:0000313" key="3">
    <source>
        <dbReference type="Proteomes" id="UP000239430"/>
    </source>
</evidence>
<reference evidence="2 3" key="1">
    <citation type="submission" date="2018-03" db="EMBL/GenBank/DDBJ databases">
        <title>Genome sequence of Moorella stamsii DSM 26217.</title>
        <authorList>
            <person name="Poehlein A."/>
            <person name="Daniel R."/>
        </authorList>
    </citation>
    <scope>NUCLEOTIDE SEQUENCE [LARGE SCALE GENOMIC DNA]</scope>
    <source>
        <strain evidence="3">DSM 26217</strain>
    </source>
</reference>
<dbReference type="RefSeq" id="WP_161952846.1">
    <property type="nucleotide sequence ID" value="NZ_PVXL01000055.1"/>
</dbReference>
<protein>
    <recommendedName>
        <fullName evidence="4">TIGR04086 family membrane protein</fullName>
    </recommendedName>
</protein>
<evidence type="ECO:0008006" key="4">
    <source>
        <dbReference type="Google" id="ProtNLM"/>
    </source>
</evidence>
<keyword evidence="1" id="KW-1133">Transmembrane helix</keyword>
<name>A0A9X7J0Y5_9FIRM</name>
<dbReference type="Proteomes" id="UP000239430">
    <property type="component" value="Unassembled WGS sequence"/>
</dbReference>
<dbReference type="AlphaFoldDB" id="A0A9X7J0Y5"/>
<organism evidence="2 3">
    <name type="scientific">Neomoorella stamsii</name>
    <dbReference type="NCBI Taxonomy" id="1266720"/>
    <lineage>
        <taxon>Bacteria</taxon>
        <taxon>Bacillati</taxon>
        <taxon>Bacillota</taxon>
        <taxon>Clostridia</taxon>
        <taxon>Neomoorellales</taxon>
        <taxon>Neomoorellaceae</taxon>
        <taxon>Neomoorella</taxon>
    </lineage>
</organism>
<keyword evidence="3" id="KW-1185">Reference proteome</keyword>
<dbReference type="InterPro" id="IPR023804">
    <property type="entry name" value="DUF3792_TM"/>
</dbReference>
<gene>
    <name evidence="2" type="ORF">MOST_24700</name>
</gene>
<sequence>MEILLRAVLTGLLYAMLAGLGMATLLGLLLYFTPLSEGLLPLLASIIVALAVFFGGLQAARIATARGLVQGLTVGLLFFAVTLAMGWSGGPLALGATGQKMGLCLLAGAMGGVAGMTGR</sequence>
<feature type="transmembrane region" description="Helical" evidence="1">
    <location>
        <begin position="38"/>
        <end position="57"/>
    </location>
</feature>
<evidence type="ECO:0000256" key="1">
    <source>
        <dbReference type="SAM" id="Phobius"/>
    </source>
</evidence>
<proteinExistence type="predicted"/>
<comment type="caution">
    <text evidence="2">The sequence shown here is derived from an EMBL/GenBank/DDBJ whole genome shotgun (WGS) entry which is preliminary data.</text>
</comment>
<keyword evidence="1" id="KW-0812">Transmembrane</keyword>
<accession>A0A9X7J0Y5</accession>
<keyword evidence="1" id="KW-0472">Membrane</keyword>
<dbReference type="EMBL" id="PVXL01000055">
    <property type="protein sequence ID" value="PRR71417.1"/>
    <property type="molecule type" value="Genomic_DNA"/>
</dbReference>